<name>A0A4Z2H3E5_9TELE</name>
<evidence type="ECO:0000313" key="3">
    <source>
        <dbReference type="Proteomes" id="UP000314294"/>
    </source>
</evidence>
<evidence type="ECO:0000256" key="1">
    <source>
        <dbReference type="SAM" id="MobiDB-lite"/>
    </source>
</evidence>
<dbReference type="Proteomes" id="UP000314294">
    <property type="component" value="Unassembled WGS sequence"/>
</dbReference>
<sequence length="104" mass="11433">MYDADAVNENQQLTQPSWRMERSGGSEVGGGADPLSQETSRNSSPRVPQHNGLLEAFVILELPTLHFCAMDGSNSQPRTRRLIRRRATVLVNVGETERIGAVVT</sequence>
<keyword evidence="3" id="KW-1185">Reference proteome</keyword>
<dbReference type="AlphaFoldDB" id="A0A4Z2H3E5"/>
<dbReference type="EMBL" id="SRLO01000342">
    <property type="protein sequence ID" value="TNN60000.1"/>
    <property type="molecule type" value="Genomic_DNA"/>
</dbReference>
<feature type="compositionally biased region" description="Polar residues" evidence="1">
    <location>
        <begin position="36"/>
        <end position="46"/>
    </location>
</feature>
<accession>A0A4Z2H3E5</accession>
<comment type="caution">
    <text evidence="2">The sequence shown here is derived from an EMBL/GenBank/DDBJ whole genome shotgun (WGS) entry which is preliminary data.</text>
</comment>
<feature type="compositionally biased region" description="Polar residues" evidence="1">
    <location>
        <begin position="8"/>
        <end position="17"/>
    </location>
</feature>
<organism evidence="2 3">
    <name type="scientific">Liparis tanakae</name>
    <name type="common">Tanaka's snailfish</name>
    <dbReference type="NCBI Taxonomy" id="230148"/>
    <lineage>
        <taxon>Eukaryota</taxon>
        <taxon>Metazoa</taxon>
        <taxon>Chordata</taxon>
        <taxon>Craniata</taxon>
        <taxon>Vertebrata</taxon>
        <taxon>Euteleostomi</taxon>
        <taxon>Actinopterygii</taxon>
        <taxon>Neopterygii</taxon>
        <taxon>Teleostei</taxon>
        <taxon>Neoteleostei</taxon>
        <taxon>Acanthomorphata</taxon>
        <taxon>Eupercaria</taxon>
        <taxon>Perciformes</taxon>
        <taxon>Cottioidei</taxon>
        <taxon>Cottales</taxon>
        <taxon>Liparidae</taxon>
        <taxon>Liparis</taxon>
    </lineage>
</organism>
<feature type="region of interest" description="Disordered" evidence="1">
    <location>
        <begin position="1"/>
        <end position="48"/>
    </location>
</feature>
<evidence type="ECO:0000313" key="2">
    <source>
        <dbReference type="EMBL" id="TNN60000.1"/>
    </source>
</evidence>
<gene>
    <name evidence="2" type="ORF">EYF80_029758</name>
</gene>
<proteinExistence type="predicted"/>
<reference evidence="2 3" key="1">
    <citation type="submission" date="2019-03" db="EMBL/GenBank/DDBJ databases">
        <title>First draft genome of Liparis tanakae, snailfish: a comprehensive survey of snailfish specific genes.</title>
        <authorList>
            <person name="Kim W."/>
            <person name="Song I."/>
            <person name="Jeong J.-H."/>
            <person name="Kim D."/>
            <person name="Kim S."/>
            <person name="Ryu S."/>
            <person name="Song J.Y."/>
            <person name="Lee S.K."/>
        </authorList>
    </citation>
    <scope>NUCLEOTIDE SEQUENCE [LARGE SCALE GENOMIC DNA]</scope>
    <source>
        <tissue evidence="2">Muscle</tissue>
    </source>
</reference>
<protein>
    <submittedName>
        <fullName evidence="2">Uncharacterized protein</fullName>
    </submittedName>
</protein>